<dbReference type="PANTHER" id="PTHR42929:SF1">
    <property type="entry name" value="INNER MEMBRANE ABC TRANSPORTER PERMEASE PROTEIN YDCU-RELATED"/>
    <property type="match status" value="1"/>
</dbReference>
<comment type="similarity">
    <text evidence="2">Belongs to the binding-protein-dependent transport system permease family. CysTW subfamily.</text>
</comment>
<dbReference type="SUPFAM" id="SSF161098">
    <property type="entry name" value="MetI-like"/>
    <property type="match status" value="1"/>
</dbReference>
<feature type="transmembrane region" description="Helical" evidence="8">
    <location>
        <begin position="200"/>
        <end position="223"/>
    </location>
</feature>
<proteinExistence type="inferred from homology"/>
<dbReference type="EMBL" id="JACOOZ010000001">
    <property type="protein sequence ID" value="MBC5666766.1"/>
    <property type="molecule type" value="Genomic_DNA"/>
</dbReference>
<evidence type="ECO:0000256" key="4">
    <source>
        <dbReference type="ARBA" id="ARBA00022475"/>
    </source>
</evidence>
<evidence type="ECO:0000259" key="9">
    <source>
        <dbReference type="PROSITE" id="PS50928"/>
    </source>
</evidence>
<reference evidence="10 11" key="1">
    <citation type="submission" date="2020-08" db="EMBL/GenBank/DDBJ databases">
        <title>Genome public.</title>
        <authorList>
            <person name="Liu C."/>
            <person name="Sun Q."/>
        </authorList>
    </citation>
    <scope>NUCLEOTIDE SEQUENCE [LARGE SCALE GENOMIC DNA]</scope>
    <source>
        <strain evidence="10 11">BX4</strain>
    </source>
</reference>
<evidence type="ECO:0000256" key="3">
    <source>
        <dbReference type="ARBA" id="ARBA00022448"/>
    </source>
</evidence>
<feature type="transmembrane region" description="Helical" evidence="8">
    <location>
        <begin position="66"/>
        <end position="84"/>
    </location>
</feature>
<evidence type="ECO:0000313" key="11">
    <source>
        <dbReference type="Proteomes" id="UP000597877"/>
    </source>
</evidence>
<gene>
    <name evidence="10" type="ORF">H8S00_01990</name>
</gene>
<evidence type="ECO:0000256" key="7">
    <source>
        <dbReference type="ARBA" id="ARBA00023136"/>
    </source>
</evidence>
<dbReference type="PANTHER" id="PTHR42929">
    <property type="entry name" value="INNER MEMBRANE ABC TRANSPORTER PERMEASE PROTEIN YDCU-RELATED-RELATED"/>
    <property type="match status" value="1"/>
</dbReference>
<comment type="subcellular location">
    <subcellularLocation>
        <location evidence="1 8">Cell membrane</location>
        <topology evidence="1 8">Multi-pass membrane protein</topology>
    </subcellularLocation>
</comment>
<evidence type="ECO:0000256" key="1">
    <source>
        <dbReference type="ARBA" id="ARBA00004651"/>
    </source>
</evidence>
<comment type="caution">
    <text evidence="10">The sequence shown here is derived from an EMBL/GenBank/DDBJ whole genome shotgun (WGS) entry which is preliminary data.</text>
</comment>
<dbReference type="CDD" id="cd06261">
    <property type="entry name" value="TM_PBP2"/>
    <property type="match status" value="1"/>
</dbReference>
<feature type="transmembrane region" description="Helical" evidence="8">
    <location>
        <begin position="96"/>
        <end position="118"/>
    </location>
</feature>
<protein>
    <submittedName>
        <fullName evidence="10">ABC transporter permease</fullName>
    </submittedName>
</protein>
<dbReference type="Gene3D" id="1.10.3720.10">
    <property type="entry name" value="MetI-like"/>
    <property type="match status" value="1"/>
</dbReference>
<name>A0ABR7EZL1_9FIRM</name>
<keyword evidence="5 8" id="KW-0812">Transmembrane</keyword>
<keyword evidence="6 8" id="KW-1133">Transmembrane helix</keyword>
<dbReference type="Proteomes" id="UP000597877">
    <property type="component" value="Unassembled WGS sequence"/>
</dbReference>
<dbReference type="InterPro" id="IPR000515">
    <property type="entry name" value="MetI-like"/>
</dbReference>
<evidence type="ECO:0000256" key="8">
    <source>
        <dbReference type="RuleBase" id="RU363032"/>
    </source>
</evidence>
<keyword evidence="3 8" id="KW-0813">Transport</keyword>
<evidence type="ECO:0000313" key="10">
    <source>
        <dbReference type="EMBL" id="MBC5666766.1"/>
    </source>
</evidence>
<keyword evidence="7 8" id="KW-0472">Membrane</keyword>
<evidence type="ECO:0000256" key="6">
    <source>
        <dbReference type="ARBA" id="ARBA00022989"/>
    </source>
</evidence>
<accession>A0ABR7EZL1</accession>
<keyword evidence="11" id="KW-1185">Reference proteome</keyword>
<evidence type="ECO:0000256" key="5">
    <source>
        <dbReference type="ARBA" id="ARBA00022692"/>
    </source>
</evidence>
<feature type="domain" description="ABC transmembrane type-1" evidence="9">
    <location>
        <begin position="60"/>
        <end position="264"/>
    </location>
</feature>
<feature type="transmembrane region" description="Helical" evidence="8">
    <location>
        <begin position="138"/>
        <end position="160"/>
    </location>
</feature>
<dbReference type="Pfam" id="PF00528">
    <property type="entry name" value="BPD_transp_1"/>
    <property type="match status" value="1"/>
</dbReference>
<feature type="transmembrane region" description="Helical" evidence="8">
    <location>
        <begin position="12"/>
        <end position="31"/>
    </location>
</feature>
<dbReference type="InterPro" id="IPR035906">
    <property type="entry name" value="MetI-like_sf"/>
</dbReference>
<dbReference type="PROSITE" id="PS50928">
    <property type="entry name" value="ABC_TM1"/>
    <property type="match status" value="1"/>
</dbReference>
<keyword evidence="4" id="KW-1003">Cell membrane</keyword>
<feature type="transmembrane region" description="Helical" evidence="8">
    <location>
        <begin position="243"/>
        <end position="263"/>
    </location>
</feature>
<dbReference type="RefSeq" id="WP_021952178.1">
    <property type="nucleotide sequence ID" value="NZ_JACOOZ010000001.1"/>
</dbReference>
<evidence type="ECO:0000256" key="2">
    <source>
        <dbReference type="ARBA" id="ARBA00007069"/>
    </source>
</evidence>
<organism evidence="10 11">
    <name type="scientific">Eubacterium segne</name>
    <dbReference type="NCBI Taxonomy" id="2763045"/>
    <lineage>
        <taxon>Bacteria</taxon>
        <taxon>Bacillati</taxon>
        <taxon>Bacillota</taxon>
        <taxon>Clostridia</taxon>
        <taxon>Eubacteriales</taxon>
        <taxon>Eubacteriaceae</taxon>
        <taxon>Eubacterium</taxon>
    </lineage>
</organism>
<sequence length="276" mass="30410">MQHFKGLVKPYVLWSFLLIALPLVLVVLYSVTTGDNSLITIHFTLDNFKKISDPVYLNVFVKSLEMGLITTVICLALAYPMAYIISKFNDEIQNILILLVTIPMWINTLLRTYAWISLLSDNGIVNTLLKAIGLNPVTMMYTNFSVIMGLVCDLLPFMVIPIHTSLAKMDHSLVEAAGDLGANKFQTFTKVILKLSLPGVISGVTMVFLLSISSFVIPVLLGGHQFVLIGNLIENQFISVGDWNFGSAISVILAIIILAMMGLMKKIDPEENGGDK</sequence>